<accession>A0A5B8LMF2</accession>
<protein>
    <recommendedName>
        <fullName evidence="3">ATP-binding cassette domain-containing protein</fullName>
    </recommendedName>
</protein>
<gene>
    <name evidence="1" type="ORF">FPZ08_00020</name>
</gene>
<evidence type="ECO:0008006" key="3">
    <source>
        <dbReference type="Google" id="ProtNLM"/>
    </source>
</evidence>
<dbReference type="OrthoDB" id="9778547at2"/>
<sequence length="89" mass="10018">MSDDKVIDVRGLTKKFGDKTVDHSDIAALPRRRDLRLSSAQWPGKTTTIRMICGPLTPDEGEGTCLGFDVRREAGKKELVGYMTQYFLR</sequence>
<name>A0A5B8LMF2_9HYPH</name>
<keyword evidence="2" id="KW-1185">Reference proteome</keyword>
<reference evidence="1 2" key="1">
    <citation type="submission" date="2019-07" db="EMBL/GenBank/DDBJ databases">
        <title>Full genome sequence of Devosia sp. Gsoil 520.</title>
        <authorList>
            <person name="Im W.-T."/>
        </authorList>
    </citation>
    <scope>NUCLEOTIDE SEQUENCE [LARGE SCALE GENOMIC DNA]</scope>
    <source>
        <strain evidence="1 2">Gsoil 520</strain>
    </source>
</reference>
<evidence type="ECO:0000313" key="2">
    <source>
        <dbReference type="Proteomes" id="UP000315364"/>
    </source>
</evidence>
<dbReference type="Proteomes" id="UP000315364">
    <property type="component" value="Chromosome"/>
</dbReference>
<dbReference type="SUPFAM" id="SSF52540">
    <property type="entry name" value="P-loop containing nucleoside triphosphate hydrolases"/>
    <property type="match status" value="1"/>
</dbReference>
<organism evidence="1 2">
    <name type="scientific">Devosia ginsengisoli</name>
    <dbReference type="NCBI Taxonomy" id="400770"/>
    <lineage>
        <taxon>Bacteria</taxon>
        <taxon>Pseudomonadati</taxon>
        <taxon>Pseudomonadota</taxon>
        <taxon>Alphaproteobacteria</taxon>
        <taxon>Hyphomicrobiales</taxon>
        <taxon>Devosiaceae</taxon>
        <taxon>Devosia</taxon>
    </lineage>
</organism>
<dbReference type="KEGG" id="dea:FPZ08_00020"/>
<proteinExistence type="predicted"/>
<dbReference type="AlphaFoldDB" id="A0A5B8LMF2"/>
<dbReference type="InterPro" id="IPR027417">
    <property type="entry name" value="P-loop_NTPase"/>
</dbReference>
<dbReference type="EMBL" id="CP042304">
    <property type="protein sequence ID" value="QDZ09286.1"/>
    <property type="molecule type" value="Genomic_DNA"/>
</dbReference>
<evidence type="ECO:0000313" key="1">
    <source>
        <dbReference type="EMBL" id="QDZ09286.1"/>
    </source>
</evidence>